<dbReference type="WBParaSite" id="ACRNAN_scaffold3440.g30301.t1">
    <property type="protein sequence ID" value="ACRNAN_scaffold3440.g30301.t1"/>
    <property type="gene ID" value="ACRNAN_scaffold3440.g30301"/>
</dbReference>
<evidence type="ECO:0000256" key="1">
    <source>
        <dbReference type="ARBA" id="ARBA00006432"/>
    </source>
</evidence>
<dbReference type="GO" id="GO:0006631">
    <property type="term" value="P:fatty acid metabolic process"/>
    <property type="evidence" value="ECO:0007669"/>
    <property type="project" value="TreeGrafter"/>
</dbReference>
<evidence type="ECO:0000259" key="2">
    <source>
        <dbReference type="Pfam" id="PF13193"/>
    </source>
</evidence>
<proteinExistence type="inferred from homology"/>
<evidence type="ECO:0000313" key="4">
    <source>
        <dbReference type="WBParaSite" id="ACRNAN_scaffold3440.g30301.t1"/>
    </source>
</evidence>
<dbReference type="InterPro" id="IPR045851">
    <property type="entry name" value="AMP-bd_C_sf"/>
</dbReference>
<organism evidence="3 4">
    <name type="scientific">Acrobeloides nanus</name>
    <dbReference type="NCBI Taxonomy" id="290746"/>
    <lineage>
        <taxon>Eukaryota</taxon>
        <taxon>Metazoa</taxon>
        <taxon>Ecdysozoa</taxon>
        <taxon>Nematoda</taxon>
        <taxon>Chromadorea</taxon>
        <taxon>Rhabditida</taxon>
        <taxon>Tylenchina</taxon>
        <taxon>Cephalobomorpha</taxon>
        <taxon>Cephaloboidea</taxon>
        <taxon>Cephalobidae</taxon>
        <taxon>Acrobeloides</taxon>
    </lineage>
</organism>
<reference evidence="4" key="1">
    <citation type="submission" date="2022-11" db="UniProtKB">
        <authorList>
            <consortium name="WormBaseParasite"/>
        </authorList>
    </citation>
    <scope>IDENTIFICATION</scope>
</reference>
<dbReference type="PANTHER" id="PTHR43201">
    <property type="entry name" value="ACYL-COA SYNTHETASE"/>
    <property type="match status" value="1"/>
</dbReference>
<name>A0A914DP71_9BILA</name>
<dbReference type="Pfam" id="PF13193">
    <property type="entry name" value="AMP-binding_C"/>
    <property type="match status" value="1"/>
</dbReference>
<dbReference type="SUPFAM" id="SSF56801">
    <property type="entry name" value="Acetyl-CoA synthetase-like"/>
    <property type="match status" value="1"/>
</dbReference>
<sequence length="124" mass="14002">MGQFDEQGYVHILGRGKDLIISGGLNVYPKQVEDALDSLEFIKESAVIGVPHSDFGEVAVAVCIPADWKSDLTRLEANVLKEVKQELSSYKVPKKVIFVEELPRNSMGKIQKKDLREKYKNLFH</sequence>
<dbReference type="Proteomes" id="UP000887540">
    <property type="component" value="Unplaced"/>
</dbReference>
<keyword evidence="3" id="KW-1185">Reference proteome</keyword>
<dbReference type="Gene3D" id="3.30.300.30">
    <property type="match status" value="1"/>
</dbReference>
<dbReference type="AlphaFoldDB" id="A0A914DP71"/>
<protein>
    <submittedName>
        <fullName evidence="4">AMP-binding enzyme C-terminal domain-containing protein</fullName>
    </submittedName>
</protein>
<evidence type="ECO:0000313" key="3">
    <source>
        <dbReference type="Proteomes" id="UP000887540"/>
    </source>
</evidence>
<dbReference type="PANTHER" id="PTHR43201:SF8">
    <property type="entry name" value="ACYL-COA SYNTHETASE FAMILY MEMBER 3"/>
    <property type="match status" value="1"/>
</dbReference>
<dbReference type="GO" id="GO:0031956">
    <property type="term" value="F:medium-chain fatty acid-CoA ligase activity"/>
    <property type="evidence" value="ECO:0007669"/>
    <property type="project" value="TreeGrafter"/>
</dbReference>
<feature type="domain" description="AMP-binding enzyme C-terminal" evidence="2">
    <location>
        <begin position="31"/>
        <end position="109"/>
    </location>
</feature>
<dbReference type="InterPro" id="IPR025110">
    <property type="entry name" value="AMP-bd_C"/>
</dbReference>
<accession>A0A914DP71</accession>
<comment type="similarity">
    <text evidence="1">Belongs to the ATP-dependent AMP-binding enzyme family.</text>
</comment>